<proteinExistence type="inferred from homology"/>
<evidence type="ECO:0000256" key="3">
    <source>
        <dbReference type="ARBA" id="ARBA00023242"/>
    </source>
</evidence>
<dbReference type="EMBL" id="WWBZ02000001">
    <property type="protein sequence ID" value="KAF4313758.1"/>
    <property type="molecule type" value="Genomic_DNA"/>
</dbReference>
<dbReference type="NCBIfam" id="NF005012">
    <property type="entry name" value="PRK06411.1"/>
    <property type="match status" value="1"/>
</dbReference>
<accession>A0A8H4JA14</accession>
<keyword evidence="4" id="KW-0479">Metal-binding</keyword>
<keyword evidence="2 4" id="KW-0520">NAD</keyword>
<dbReference type="GO" id="GO:0008137">
    <property type="term" value="F:NADH dehydrogenase (ubiquinone) activity"/>
    <property type="evidence" value="ECO:0007669"/>
    <property type="project" value="InterPro"/>
</dbReference>
<dbReference type="GO" id="GO:0003677">
    <property type="term" value="F:DNA binding"/>
    <property type="evidence" value="ECO:0007669"/>
    <property type="project" value="InterPro"/>
</dbReference>
<dbReference type="Pfam" id="PF01058">
    <property type="entry name" value="Oxidored_q6"/>
    <property type="match status" value="1"/>
</dbReference>
<dbReference type="GO" id="GO:0051539">
    <property type="term" value="F:4 iron, 4 sulfur cluster binding"/>
    <property type="evidence" value="ECO:0007669"/>
    <property type="project" value="UniProtKB-KW"/>
</dbReference>
<dbReference type="InterPro" id="IPR006138">
    <property type="entry name" value="NADH_UQ_OxRdtase_20Kd_su"/>
</dbReference>
<dbReference type="AlphaFoldDB" id="A0A8H4JA14"/>
<dbReference type="GO" id="GO:0005739">
    <property type="term" value="C:mitochondrion"/>
    <property type="evidence" value="ECO:0007669"/>
    <property type="project" value="GOC"/>
</dbReference>
<keyword evidence="4" id="KW-0411">Iron-sulfur</keyword>
<dbReference type="FunFam" id="3.40.50.12280:FF:000001">
    <property type="entry name" value="NADH-quinone oxidoreductase subunit B 2"/>
    <property type="match status" value="1"/>
</dbReference>
<dbReference type="OrthoDB" id="3945418at2759"/>
<evidence type="ECO:0000256" key="2">
    <source>
        <dbReference type="ARBA" id="ARBA00023027"/>
    </source>
</evidence>
<dbReference type="Gene3D" id="3.40.50.12280">
    <property type="match status" value="1"/>
</dbReference>
<dbReference type="CDD" id="cd12148">
    <property type="entry name" value="fungal_TF_MHR"/>
    <property type="match status" value="1"/>
</dbReference>
<gene>
    <name evidence="7" type="ORF">GTA08_BOTSDO00503</name>
</gene>
<dbReference type="PROSITE" id="PS01150">
    <property type="entry name" value="COMPLEX1_20K"/>
    <property type="match status" value="1"/>
</dbReference>
<dbReference type="HAMAP" id="MF_01356">
    <property type="entry name" value="NDH1_NuoB"/>
    <property type="match status" value="1"/>
</dbReference>
<evidence type="ECO:0000259" key="6">
    <source>
        <dbReference type="Pfam" id="PF04082"/>
    </source>
</evidence>
<dbReference type="GO" id="GO:0032981">
    <property type="term" value="P:mitochondrial respiratory chain complex I assembly"/>
    <property type="evidence" value="ECO:0007669"/>
    <property type="project" value="TreeGrafter"/>
</dbReference>
<dbReference type="PANTHER" id="PTHR11995">
    <property type="entry name" value="NADH DEHYDROGENASE"/>
    <property type="match status" value="1"/>
</dbReference>
<evidence type="ECO:0000256" key="1">
    <source>
        <dbReference type="ARBA" id="ARBA00009173"/>
    </source>
</evidence>
<feature type="domain" description="NADH:ubiquinone oxidoreductase-like 20kDa subunit" evidence="5">
    <location>
        <begin position="499"/>
        <end position="607"/>
    </location>
</feature>
<comment type="similarity">
    <text evidence="1 4">Belongs to the complex I 20 kDa subunit family.</text>
</comment>
<keyword evidence="4" id="KW-0004">4Fe-4S</keyword>
<dbReference type="PANTHER" id="PTHR11995:SF14">
    <property type="entry name" value="NADH DEHYDROGENASE [UBIQUINONE] IRON-SULFUR PROTEIN 7, MITOCHONDRIAL"/>
    <property type="match status" value="1"/>
</dbReference>
<dbReference type="SUPFAM" id="SSF56770">
    <property type="entry name" value="HydA/Nqo6-like"/>
    <property type="match status" value="1"/>
</dbReference>
<dbReference type="GO" id="GO:0009060">
    <property type="term" value="P:aerobic respiration"/>
    <property type="evidence" value="ECO:0007669"/>
    <property type="project" value="TreeGrafter"/>
</dbReference>
<evidence type="ECO:0000256" key="4">
    <source>
        <dbReference type="RuleBase" id="RU004464"/>
    </source>
</evidence>
<dbReference type="GO" id="GO:0045271">
    <property type="term" value="C:respiratory chain complex I"/>
    <property type="evidence" value="ECO:0007669"/>
    <property type="project" value="TreeGrafter"/>
</dbReference>
<evidence type="ECO:0000313" key="7">
    <source>
        <dbReference type="EMBL" id="KAF4313758.1"/>
    </source>
</evidence>
<sequence>MHLAALTMIAPNDGSESGKLSVSFLLSFTDPHNDTCSEVLVAQNLSESLTNQPAASYAAQPDYFSTEDHGSLSGAHSISYSELLSSLFLDIWDEGGAKDANQWHPQSETEPDVSYLACRAKEIVRELSSLYKKHRPSDATAVPFFDATLAKRVITGSNLRNFIRASFTHFFRNIAVIHLPTFDPETVALPLLLAAFMVGSVFTVPTDDALSVRQFLDIAEDYIFRVPEFQALVQDGPHGTVKRYDELLEYVQAALLICSTQMSMNDRKTRRRIKTQRNPSLIAAVRALLSKSRNEPMAPLSPDSEWQRFIATELRARILYMTFINDALLTIHFNNPPSIIVSELTDPLPFPDALFEAETPEAFSQLRTAIFATRSPRKLRLSLASLVTLFMQESWAPSDEAKLEGITVRHMLAAIAALYSILFTLRSSNLLKANHTSISRALSRWKTTWDTIISGTSAEELQPAGFMRHTDAFWCTTLDQVTNWARQGSFWPLSFGLACCAIEMMHVSMPRYDQDRLGIIFRASPRQADIMIVAGTVTNKMGPALRQCYDQMPDPKWVISMGSCANGGGYYHYSYSVVRGVDRIVPVDIYVPGCPPTAEALLYGVFQLQKKMRHTKITRMWYRK</sequence>
<feature type="domain" description="Xylanolytic transcriptional activator regulatory" evidence="6">
    <location>
        <begin position="169"/>
        <end position="446"/>
    </location>
</feature>
<evidence type="ECO:0000259" key="5">
    <source>
        <dbReference type="Pfam" id="PF01058"/>
    </source>
</evidence>
<dbReference type="Proteomes" id="UP000572817">
    <property type="component" value="Unassembled WGS sequence"/>
</dbReference>
<organism evidence="7 8">
    <name type="scientific">Botryosphaeria dothidea</name>
    <dbReference type="NCBI Taxonomy" id="55169"/>
    <lineage>
        <taxon>Eukaryota</taxon>
        <taxon>Fungi</taxon>
        <taxon>Dikarya</taxon>
        <taxon>Ascomycota</taxon>
        <taxon>Pezizomycotina</taxon>
        <taxon>Dothideomycetes</taxon>
        <taxon>Dothideomycetes incertae sedis</taxon>
        <taxon>Botryosphaeriales</taxon>
        <taxon>Botryosphaeriaceae</taxon>
        <taxon>Botryosphaeria</taxon>
    </lineage>
</organism>
<dbReference type="GO" id="GO:0006351">
    <property type="term" value="P:DNA-templated transcription"/>
    <property type="evidence" value="ECO:0007669"/>
    <property type="project" value="InterPro"/>
</dbReference>
<dbReference type="GO" id="GO:0015990">
    <property type="term" value="P:electron transport coupled proton transport"/>
    <property type="evidence" value="ECO:0007669"/>
    <property type="project" value="TreeGrafter"/>
</dbReference>
<dbReference type="NCBIfam" id="TIGR01957">
    <property type="entry name" value="nuoB_fam"/>
    <property type="match status" value="1"/>
</dbReference>
<comment type="caution">
    <text evidence="7">The sequence shown here is derived from an EMBL/GenBank/DDBJ whole genome shotgun (WGS) entry which is preliminary data.</text>
</comment>
<dbReference type="InterPro" id="IPR007219">
    <property type="entry name" value="XnlR_reg_dom"/>
</dbReference>
<keyword evidence="8" id="KW-1185">Reference proteome</keyword>
<name>A0A8H4JA14_9PEZI</name>
<dbReference type="GO" id="GO:0008270">
    <property type="term" value="F:zinc ion binding"/>
    <property type="evidence" value="ECO:0007669"/>
    <property type="project" value="InterPro"/>
</dbReference>
<evidence type="ECO:0000313" key="8">
    <source>
        <dbReference type="Proteomes" id="UP000572817"/>
    </source>
</evidence>
<dbReference type="Pfam" id="PF04082">
    <property type="entry name" value="Fungal_trans"/>
    <property type="match status" value="1"/>
</dbReference>
<dbReference type="GO" id="GO:0048038">
    <property type="term" value="F:quinone binding"/>
    <property type="evidence" value="ECO:0007669"/>
    <property type="project" value="InterPro"/>
</dbReference>
<dbReference type="InterPro" id="IPR006137">
    <property type="entry name" value="NADH_UbQ_OxRdtase-like_20kDa"/>
</dbReference>
<keyword evidence="4" id="KW-0408">Iron</keyword>
<keyword evidence="3" id="KW-0539">Nucleus</keyword>
<protein>
    <submittedName>
        <fullName evidence="7">NADH-ubiquinone oxidoreductase kDa mitochondrial</fullName>
    </submittedName>
</protein>
<reference evidence="7" key="1">
    <citation type="submission" date="2020-04" db="EMBL/GenBank/DDBJ databases">
        <title>Genome Assembly and Annotation of Botryosphaeria dothidea sdau 11-99, a Latent Pathogen of Apple Fruit Ring Rot in China.</title>
        <authorList>
            <person name="Yu C."/>
            <person name="Diao Y."/>
            <person name="Lu Q."/>
            <person name="Zhao J."/>
            <person name="Cui S."/>
            <person name="Peng C."/>
            <person name="He B."/>
            <person name="Liu H."/>
        </authorList>
    </citation>
    <scope>NUCLEOTIDE SEQUENCE [LARGE SCALE GENOMIC DNA]</scope>
    <source>
        <strain evidence="7">Sdau11-99</strain>
    </source>
</reference>